<dbReference type="GeneID" id="42981648"/>
<evidence type="ECO:0000313" key="2">
    <source>
        <dbReference type="Proteomes" id="UP000078582"/>
    </source>
</evidence>
<dbReference type="EMBL" id="CP014873">
    <property type="protein sequence ID" value="ANK62226.1"/>
    <property type="molecule type" value="Genomic_DNA"/>
</dbReference>
<sequence>MHLQVKSSFKNATPRQALLQIGNAVLMAAVFSVIYLAVQGELFLGIYLAITGIMTIINLFYTKYLVIFNRISSNRS</sequence>
<dbReference type="RefSeq" id="WP_068225655.1">
    <property type="nucleotide sequence ID" value="NZ_CP014623.1"/>
</dbReference>
<gene>
    <name evidence="1" type="ORF">AYR53_05230</name>
</gene>
<reference evidence="1 2" key="1">
    <citation type="submission" date="2016-03" db="EMBL/GenBank/DDBJ databases">
        <title>Pediococcus and Lactobacillus from brewery environment - whole genome sequencing and assembly.</title>
        <authorList>
            <person name="Behr J."/>
            <person name="Geissler A.J."/>
            <person name="Vogel R.F."/>
        </authorList>
    </citation>
    <scope>NUCLEOTIDE SEQUENCE [LARGE SCALE GENOMIC DNA]</scope>
    <source>
        <strain evidence="1 2">TMW 1.1989</strain>
    </source>
</reference>
<name>A0A192H2Q0_9LACO</name>
<organism evidence="1 2">
    <name type="scientific">Loigolactobacillus backii</name>
    <dbReference type="NCBI Taxonomy" id="375175"/>
    <lineage>
        <taxon>Bacteria</taxon>
        <taxon>Bacillati</taxon>
        <taxon>Bacillota</taxon>
        <taxon>Bacilli</taxon>
        <taxon>Lactobacillales</taxon>
        <taxon>Lactobacillaceae</taxon>
        <taxon>Loigolactobacillus</taxon>
    </lineage>
</organism>
<accession>A0A192H2Q0</accession>
<protein>
    <submittedName>
        <fullName evidence="1">Uncharacterized protein</fullName>
    </submittedName>
</protein>
<proteinExistence type="predicted"/>
<dbReference type="KEGG" id="lbt:AYR52_08770"/>
<evidence type="ECO:0000313" key="1">
    <source>
        <dbReference type="EMBL" id="ANK62226.1"/>
    </source>
</evidence>
<keyword evidence="2" id="KW-1185">Reference proteome</keyword>
<dbReference type="AlphaFoldDB" id="A0A192H2Q0"/>
<dbReference type="Proteomes" id="UP000078582">
    <property type="component" value="Chromosome"/>
</dbReference>